<dbReference type="InterPro" id="IPR016024">
    <property type="entry name" value="ARM-type_fold"/>
</dbReference>
<evidence type="ECO:0000313" key="3">
    <source>
        <dbReference type="Proteomes" id="UP000887566"/>
    </source>
</evidence>
<evidence type="ECO:0000256" key="1">
    <source>
        <dbReference type="ARBA" id="ARBA00006823"/>
    </source>
</evidence>
<dbReference type="Proteomes" id="UP000887566">
    <property type="component" value="Unplaced"/>
</dbReference>
<dbReference type="PANTHER" id="PTHR13554:SF10">
    <property type="entry name" value="26S PROTEASOME NON-ATPASE REGULATORY SUBUNIT 5"/>
    <property type="match status" value="1"/>
</dbReference>
<proteinExistence type="inferred from homology"/>
<protein>
    <recommendedName>
        <fullName evidence="2">26S proteasome non-ATPase regulatory subunit 5</fullName>
    </recommendedName>
</protein>
<dbReference type="SUPFAM" id="SSF48371">
    <property type="entry name" value="ARM repeat"/>
    <property type="match status" value="1"/>
</dbReference>
<sequence>MSDAEVWQRYGWKEAPNLASIDELAKVRRELADRPKPDVTILARYLIPRLLDIDASSFNNISDKDRGIAEDVVRTILNACIDATPVESLLVEYQAPILATMLKAPTPLKVFLLDQIGSKIATNSTVAVELLTKEALAVSIAMTRQLVDPATSQMARHALVKLCSATPDAPTKLLGHSAVITELKTQLAAENSEARFRIHDLTAELVKISPTALTACVESSLLTALISELRRDGDILGQLNALELLAQMSADSSATAIRLHEMGIIPELHDLLATLTDRPDSGFLFPAVIRFFGYLARSRPVESLSAYPKFMQSVFDLVINFDRLDVAQRLLGFDTLAIIATTVDGKKQLSNLTGDYTNAMELSMKAFGKAICSGPIELRSRHLDALSSMVTLPLAQQTPELLELTKKWFQWLSDSPMEQIATYFKQPMLELRLAAGEIIKALAEQAWGQKMLAQCPGFLEHLLNRGTESEVNGRRTKYEIVKTLVDSTTIGDAFEAADVMKLRAYEKQGAFFVPIETQVAMEND</sequence>
<dbReference type="GO" id="GO:0005829">
    <property type="term" value="C:cytosol"/>
    <property type="evidence" value="ECO:0007669"/>
    <property type="project" value="TreeGrafter"/>
</dbReference>
<dbReference type="InterPro" id="IPR011989">
    <property type="entry name" value="ARM-like"/>
</dbReference>
<dbReference type="Pfam" id="PF10508">
    <property type="entry name" value="Proteasom_PSMB"/>
    <property type="match status" value="1"/>
</dbReference>
<dbReference type="WBParaSite" id="PSAMB.scaffold1327size32911.g12457.t1">
    <property type="protein sequence ID" value="PSAMB.scaffold1327size32911.g12457.t1"/>
    <property type="gene ID" value="PSAMB.scaffold1327size32911.g12457"/>
</dbReference>
<dbReference type="Gene3D" id="1.25.10.10">
    <property type="entry name" value="Leucine-rich Repeat Variant"/>
    <property type="match status" value="1"/>
</dbReference>
<comment type="similarity">
    <text evidence="1">Belongs to the proteasome subunit S5B/HSM3 family.</text>
</comment>
<dbReference type="GO" id="GO:0043248">
    <property type="term" value="P:proteasome assembly"/>
    <property type="evidence" value="ECO:0007669"/>
    <property type="project" value="InterPro"/>
</dbReference>
<accession>A0A914UZ21</accession>
<evidence type="ECO:0000256" key="2">
    <source>
        <dbReference type="ARBA" id="ARBA00014933"/>
    </source>
</evidence>
<reference evidence="4" key="1">
    <citation type="submission" date="2022-11" db="UniProtKB">
        <authorList>
            <consortium name="WormBaseParasite"/>
        </authorList>
    </citation>
    <scope>IDENTIFICATION</scope>
</reference>
<keyword evidence="3" id="KW-1185">Reference proteome</keyword>
<evidence type="ECO:0000313" key="4">
    <source>
        <dbReference type="WBParaSite" id="PSAMB.scaffold1327size32911.g12457.t1"/>
    </source>
</evidence>
<organism evidence="3 4">
    <name type="scientific">Plectus sambesii</name>
    <dbReference type="NCBI Taxonomy" id="2011161"/>
    <lineage>
        <taxon>Eukaryota</taxon>
        <taxon>Metazoa</taxon>
        <taxon>Ecdysozoa</taxon>
        <taxon>Nematoda</taxon>
        <taxon>Chromadorea</taxon>
        <taxon>Plectida</taxon>
        <taxon>Plectina</taxon>
        <taxon>Plectoidea</taxon>
        <taxon>Plectidae</taxon>
        <taxon>Plectus</taxon>
    </lineage>
</organism>
<dbReference type="PANTHER" id="PTHR13554">
    <property type="entry name" value="26S PROTEASOME NON-ATPASE REGULATORY SUBUNIT 5-RELATED"/>
    <property type="match status" value="1"/>
</dbReference>
<dbReference type="AlphaFoldDB" id="A0A914UZ21"/>
<name>A0A914UZ21_9BILA</name>
<dbReference type="InterPro" id="IPR019538">
    <property type="entry name" value="PSMD5"/>
</dbReference>